<accession>A0A9D7F8J3</accession>
<dbReference type="Pfam" id="PF08388">
    <property type="entry name" value="GIIM"/>
    <property type="match status" value="1"/>
</dbReference>
<dbReference type="EMBL" id="JADJNC010000024">
    <property type="protein sequence ID" value="MBK7424120.1"/>
    <property type="molecule type" value="Genomic_DNA"/>
</dbReference>
<dbReference type="Proteomes" id="UP000886602">
    <property type="component" value="Unassembled WGS sequence"/>
</dbReference>
<keyword evidence="4" id="KW-0808">Transferase</keyword>
<dbReference type="AlphaFoldDB" id="A0A9D7F8J3"/>
<dbReference type="PANTHER" id="PTHR34047:SF8">
    <property type="entry name" value="PROTEIN YKFC"/>
    <property type="match status" value="1"/>
</dbReference>
<dbReference type="InterPro" id="IPR043502">
    <property type="entry name" value="DNA/RNA_pol_sf"/>
</dbReference>
<organism evidence="4 5">
    <name type="scientific">Candidatus Propionivibrio dominans</name>
    <dbReference type="NCBI Taxonomy" id="2954373"/>
    <lineage>
        <taxon>Bacteria</taxon>
        <taxon>Pseudomonadati</taxon>
        <taxon>Pseudomonadota</taxon>
        <taxon>Betaproteobacteria</taxon>
        <taxon>Rhodocyclales</taxon>
        <taxon>Rhodocyclaceae</taxon>
        <taxon>Propionivibrio</taxon>
    </lineage>
</organism>
<dbReference type="InterPro" id="IPR013597">
    <property type="entry name" value="Mat_intron_G2"/>
</dbReference>
<proteinExistence type="inferred from homology"/>
<feature type="domain" description="Reverse transcriptase" evidence="3">
    <location>
        <begin position="98"/>
        <end position="326"/>
    </location>
</feature>
<dbReference type="Pfam" id="PF00078">
    <property type="entry name" value="RVT_1"/>
    <property type="match status" value="1"/>
</dbReference>
<dbReference type="CDD" id="cd01651">
    <property type="entry name" value="RT_G2_intron"/>
    <property type="match status" value="1"/>
</dbReference>
<dbReference type="InterPro" id="IPR030931">
    <property type="entry name" value="Group_II_RT_mat"/>
</dbReference>
<evidence type="ECO:0000256" key="2">
    <source>
        <dbReference type="SAM" id="MobiDB-lite"/>
    </source>
</evidence>
<feature type="region of interest" description="Disordered" evidence="2">
    <location>
        <begin position="1"/>
        <end position="55"/>
    </location>
</feature>
<keyword evidence="4" id="KW-0548">Nucleotidyltransferase</keyword>
<gene>
    <name evidence="4" type="primary">ltrA</name>
    <name evidence="4" type="ORF">IPJ48_14155</name>
</gene>
<dbReference type="NCBIfam" id="TIGR04416">
    <property type="entry name" value="group_II_RT_mat"/>
    <property type="match status" value="1"/>
</dbReference>
<comment type="caution">
    <text evidence="4">The sequence shown here is derived from an EMBL/GenBank/DDBJ whole genome shotgun (WGS) entry which is preliminary data.</text>
</comment>
<keyword evidence="4" id="KW-0695">RNA-directed DNA polymerase</keyword>
<dbReference type="InterPro" id="IPR000477">
    <property type="entry name" value="RT_dom"/>
</dbReference>
<dbReference type="InterPro" id="IPR051083">
    <property type="entry name" value="GrpII_Intron_Splice-Mob/Def"/>
</dbReference>
<name>A0A9D7F8J3_9RHOO</name>
<dbReference type="GO" id="GO:0003964">
    <property type="term" value="F:RNA-directed DNA polymerase activity"/>
    <property type="evidence" value="ECO:0007669"/>
    <property type="project" value="UniProtKB-KW"/>
</dbReference>
<dbReference type="SUPFAM" id="SSF56672">
    <property type="entry name" value="DNA/RNA polymerases"/>
    <property type="match status" value="1"/>
</dbReference>
<sequence length="472" mass="53817">MQIDEATKQATAPDTEGGGRISPPPELGAEVGTAADGQTKAEGLRQTPRRKSSWGMDAVVERSNLWQAYERVMRNKGAAGVDGLTVLELKAWLQQHWPSVKTALLAGDYLPAAIRKVEMPKPTGGVRILGIPTVLDRLIQQALLQVLQPEFEPEFSEHSYGFRPGRNAWQAVQRAQGYIREERRWVVDLDLEKFFDRVNHDILMSRVARRVKDERVLKLIRRYLEAGMMSEGMVSARTEGTPQGGPLSPLLSNILLTDLDRELERRGHRFCRYADDCNIYVKSEMAGQHAMAAITDYLETKLKLRVNRDKSAVARPWQRKFLGYSVTWHKQVRLKIAEGSVKRLKDKVREIVVGNAFRNLGQTIAALNPVLRGWTSYFRLTEVKGVLQDLDGWIRRKLRCLLWRQWKRPATRNKRLQARGLDGTRAWKSASNGRGPWWNAGASHMNVAYPKRYFDALGLVSLLDTQRRFQQV</sequence>
<dbReference type="PANTHER" id="PTHR34047">
    <property type="entry name" value="NUCLEAR INTRON MATURASE 1, MITOCHONDRIAL-RELATED"/>
    <property type="match status" value="1"/>
</dbReference>
<evidence type="ECO:0000313" key="5">
    <source>
        <dbReference type="Proteomes" id="UP000886602"/>
    </source>
</evidence>
<evidence type="ECO:0000256" key="1">
    <source>
        <dbReference type="ARBA" id="ARBA00034120"/>
    </source>
</evidence>
<protein>
    <submittedName>
        <fullName evidence="4">Group II intron reverse transcriptase/maturase</fullName>
        <ecNumber evidence="4">2.7.7.49</ecNumber>
    </submittedName>
</protein>
<evidence type="ECO:0000313" key="4">
    <source>
        <dbReference type="EMBL" id="MBK7424120.1"/>
    </source>
</evidence>
<reference evidence="4" key="1">
    <citation type="submission" date="2020-10" db="EMBL/GenBank/DDBJ databases">
        <title>Connecting structure to function with the recovery of over 1000 high-quality activated sludge metagenome-assembled genomes encoding full-length rRNA genes using long-read sequencing.</title>
        <authorList>
            <person name="Singleton C.M."/>
            <person name="Petriglieri F."/>
            <person name="Kristensen J.M."/>
            <person name="Kirkegaard R.H."/>
            <person name="Michaelsen T.Y."/>
            <person name="Andersen M.H."/>
            <person name="Karst S.M."/>
            <person name="Dueholm M.S."/>
            <person name="Nielsen P.H."/>
            <person name="Albertsen M."/>
        </authorList>
    </citation>
    <scope>NUCLEOTIDE SEQUENCE</scope>
    <source>
        <strain evidence="4">EsbW_18-Q3-R4-48_MAXAC.044</strain>
    </source>
</reference>
<comment type="similarity">
    <text evidence="1">Belongs to the bacterial reverse transcriptase family.</text>
</comment>
<evidence type="ECO:0000259" key="3">
    <source>
        <dbReference type="PROSITE" id="PS50878"/>
    </source>
</evidence>
<dbReference type="EC" id="2.7.7.49" evidence="4"/>
<dbReference type="PROSITE" id="PS50878">
    <property type="entry name" value="RT_POL"/>
    <property type="match status" value="1"/>
</dbReference>